<name>A0ABU4XW34_9HYPH</name>
<reference evidence="1 2" key="1">
    <citation type="submission" date="2023-08" db="EMBL/GenBank/DDBJ databases">
        <title>Implementing the SeqCode for naming new Mesorhizobium species isolated from Vachellia karroo root nodules.</title>
        <authorList>
            <person name="Van Lill M."/>
        </authorList>
    </citation>
    <scope>NUCLEOTIDE SEQUENCE [LARGE SCALE GENOMIC DNA]</scope>
    <source>
        <strain evidence="1 2">VK24D</strain>
    </source>
</reference>
<proteinExistence type="predicted"/>
<evidence type="ECO:0000313" key="1">
    <source>
        <dbReference type="EMBL" id="MDX8478283.1"/>
    </source>
</evidence>
<dbReference type="RefSeq" id="WP_320286692.1">
    <property type="nucleotide sequence ID" value="NZ_JAVIIW010000006.1"/>
</dbReference>
<keyword evidence="2" id="KW-1185">Reference proteome</keyword>
<gene>
    <name evidence="1" type="ORF">RFN28_07290</name>
</gene>
<comment type="caution">
    <text evidence="1">The sequence shown here is derived from an EMBL/GenBank/DDBJ whole genome shotgun (WGS) entry which is preliminary data.</text>
</comment>
<evidence type="ECO:0000313" key="2">
    <source>
        <dbReference type="Proteomes" id="UP001287059"/>
    </source>
</evidence>
<protein>
    <submittedName>
        <fullName evidence="1">Uncharacterized protein</fullName>
    </submittedName>
</protein>
<dbReference type="EMBL" id="JAVIIW010000006">
    <property type="protein sequence ID" value="MDX8478283.1"/>
    <property type="molecule type" value="Genomic_DNA"/>
</dbReference>
<sequence>MPGKTASFPMPDGVFNALPDQAKGHLPPAAFDAALAAVVPDHPAAGDHFAPHADVTLPADATSAIDQHGAHIPGFVTDWLL</sequence>
<dbReference type="Proteomes" id="UP001287059">
    <property type="component" value="Unassembled WGS sequence"/>
</dbReference>
<organism evidence="1 2">
    <name type="scientific">Mesorhizobium album</name>
    <dbReference type="NCBI Taxonomy" id="3072314"/>
    <lineage>
        <taxon>Bacteria</taxon>
        <taxon>Pseudomonadati</taxon>
        <taxon>Pseudomonadota</taxon>
        <taxon>Alphaproteobacteria</taxon>
        <taxon>Hyphomicrobiales</taxon>
        <taxon>Phyllobacteriaceae</taxon>
        <taxon>Mesorhizobium</taxon>
    </lineage>
</organism>
<accession>A0ABU4XW34</accession>